<feature type="transmembrane region" description="Helical" evidence="7">
    <location>
        <begin position="43"/>
        <end position="72"/>
    </location>
</feature>
<accession>A0AAD2AQB8</accession>
<proteinExistence type="inferred from homology"/>
<keyword evidence="6 7" id="KW-0472">Membrane</keyword>
<name>A0AAD2AQB8_9RALS</name>
<gene>
    <name evidence="10" type="ORF">R77569_01944</name>
    <name evidence="9" type="ORF">R77591_01616</name>
</gene>
<evidence type="ECO:0000313" key="11">
    <source>
        <dbReference type="Proteomes" id="UP001190002"/>
    </source>
</evidence>
<dbReference type="GO" id="GO:0016020">
    <property type="term" value="C:membrane"/>
    <property type="evidence" value="ECO:0007669"/>
    <property type="project" value="UniProtKB-SubCell"/>
</dbReference>
<keyword evidence="4" id="KW-0378">Hydrolase</keyword>
<evidence type="ECO:0000256" key="7">
    <source>
        <dbReference type="SAM" id="Phobius"/>
    </source>
</evidence>
<dbReference type="InterPro" id="IPR035952">
    <property type="entry name" value="Rhomboid-like_sf"/>
</dbReference>
<comment type="similarity">
    <text evidence="2">Belongs to the peptidase S54 family.</text>
</comment>
<dbReference type="Pfam" id="PF01694">
    <property type="entry name" value="Rhomboid"/>
    <property type="match status" value="1"/>
</dbReference>
<evidence type="ECO:0000256" key="3">
    <source>
        <dbReference type="ARBA" id="ARBA00022692"/>
    </source>
</evidence>
<dbReference type="PANTHER" id="PTHR43731:SF14">
    <property type="entry name" value="PRESENILIN-ASSOCIATED RHOMBOID-LIKE PROTEIN, MITOCHONDRIAL"/>
    <property type="match status" value="1"/>
</dbReference>
<evidence type="ECO:0000256" key="5">
    <source>
        <dbReference type="ARBA" id="ARBA00022989"/>
    </source>
</evidence>
<keyword evidence="5 7" id="KW-1133">Transmembrane helix</keyword>
<organism evidence="9 11">
    <name type="scientific">Ralstonia mannitolilytica</name>
    <dbReference type="NCBI Taxonomy" id="105219"/>
    <lineage>
        <taxon>Bacteria</taxon>
        <taxon>Pseudomonadati</taxon>
        <taxon>Pseudomonadota</taxon>
        <taxon>Betaproteobacteria</taxon>
        <taxon>Burkholderiales</taxon>
        <taxon>Burkholderiaceae</taxon>
        <taxon>Ralstonia</taxon>
    </lineage>
</organism>
<dbReference type="EMBL" id="CATVXE010000005">
    <property type="protein sequence ID" value="CAJ0682001.1"/>
    <property type="molecule type" value="Genomic_DNA"/>
</dbReference>
<evidence type="ECO:0000256" key="2">
    <source>
        <dbReference type="ARBA" id="ARBA00009045"/>
    </source>
</evidence>
<comment type="caution">
    <text evidence="9">The sequence shown here is derived from an EMBL/GenBank/DDBJ whole genome shotgun (WGS) entry which is preliminary data.</text>
</comment>
<evidence type="ECO:0000256" key="4">
    <source>
        <dbReference type="ARBA" id="ARBA00022801"/>
    </source>
</evidence>
<evidence type="ECO:0000256" key="1">
    <source>
        <dbReference type="ARBA" id="ARBA00004141"/>
    </source>
</evidence>
<evidence type="ECO:0000313" key="10">
    <source>
        <dbReference type="EMBL" id="CAJ0867075.1"/>
    </source>
</evidence>
<evidence type="ECO:0000256" key="6">
    <source>
        <dbReference type="ARBA" id="ARBA00023136"/>
    </source>
</evidence>
<dbReference type="Gene3D" id="1.20.1540.10">
    <property type="entry name" value="Rhomboid-like"/>
    <property type="match status" value="1"/>
</dbReference>
<feature type="transmembrane region" description="Helical" evidence="7">
    <location>
        <begin position="143"/>
        <end position="164"/>
    </location>
</feature>
<dbReference type="Proteomes" id="UP001190452">
    <property type="component" value="Unassembled WGS sequence"/>
</dbReference>
<evidence type="ECO:0000313" key="12">
    <source>
        <dbReference type="Proteomes" id="UP001190452"/>
    </source>
</evidence>
<dbReference type="AlphaFoldDB" id="A0AAD2AQB8"/>
<keyword evidence="3 7" id="KW-0812">Transmembrane</keyword>
<dbReference type="InterPro" id="IPR022764">
    <property type="entry name" value="Peptidase_S54_rhomboid_dom"/>
</dbReference>
<feature type="transmembrane region" description="Helical" evidence="7">
    <location>
        <begin position="170"/>
        <end position="190"/>
    </location>
</feature>
<protein>
    <recommendedName>
        <fullName evidence="8">Peptidase S54 rhomboid domain-containing protein</fullName>
    </recommendedName>
</protein>
<feature type="domain" description="Peptidase S54 rhomboid" evidence="8">
    <location>
        <begin position="46"/>
        <end position="188"/>
    </location>
</feature>
<dbReference type="InterPro" id="IPR050925">
    <property type="entry name" value="Rhomboid_protease_S54"/>
</dbReference>
<comment type="subcellular location">
    <subcellularLocation>
        <location evidence="1">Membrane</location>
        <topology evidence="1">Multi-pass membrane protein</topology>
    </subcellularLocation>
</comment>
<reference evidence="9 12" key="1">
    <citation type="submission" date="2023-07" db="EMBL/GenBank/DDBJ databases">
        <authorList>
            <person name="Peeters C."/>
        </authorList>
    </citation>
    <scope>NUCLEOTIDE SEQUENCE</scope>
    <source>
        <strain evidence="10 12">R-77569</strain>
        <strain evidence="9">R-77591</strain>
    </source>
</reference>
<feature type="transmembrane region" description="Helical" evidence="7">
    <location>
        <begin position="84"/>
        <end position="107"/>
    </location>
</feature>
<dbReference type="GO" id="GO:0004252">
    <property type="term" value="F:serine-type endopeptidase activity"/>
    <property type="evidence" value="ECO:0007669"/>
    <property type="project" value="InterPro"/>
</dbReference>
<keyword evidence="12" id="KW-1185">Reference proteome</keyword>
<evidence type="ECO:0000313" key="9">
    <source>
        <dbReference type="EMBL" id="CAJ0682001.1"/>
    </source>
</evidence>
<dbReference type="PANTHER" id="PTHR43731">
    <property type="entry name" value="RHOMBOID PROTEASE"/>
    <property type="match status" value="1"/>
</dbReference>
<sequence>MIQLLILANVLVFVGEVFSADALLSVFALWPPTLSANNSGGVFVPWQLMTYAFLHANAAHLVFNMLGLYVFGREVEGVLGTRRLSFLYFSSIVSAALAQIVCAAVGLQPAGPVIGASGGLFGLLLAYAVLFPNRRVVPLFPPIPMPAWLFATVYGGVEFVFGVSGIESGVAHFAHLGGMAGSGLLLWAWLRAAPRESSS</sequence>
<dbReference type="SUPFAM" id="SSF144091">
    <property type="entry name" value="Rhomboid-like"/>
    <property type="match status" value="1"/>
</dbReference>
<dbReference type="EMBL" id="CAUDKV010000006">
    <property type="protein sequence ID" value="CAJ0867075.1"/>
    <property type="molecule type" value="Genomic_DNA"/>
</dbReference>
<dbReference type="RefSeq" id="WP_222328640.1">
    <property type="nucleotide sequence ID" value="NZ_CATVXE010000005.1"/>
</dbReference>
<evidence type="ECO:0000259" key="8">
    <source>
        <dbReference type="Pfam" id="PF01694"/>
    </source>
</evidence>
<feature type="transmembrane region" description="Helical" evidence="7">
    <location>
        <begin position="113"/>
        <end position="131"/>
    </location>
</feature>
<dbReference type="Proteomes" id="UP001190002">
    <property type="component" value="Unassembled WGS sequence"/>
</dbReference>